<dbReference type="Pfam" id="PF00472">
    <property type="entry name" value="RF-1"/>
    <property type="match status" value="1"/>
</dbReference>
<feature type="domain" description="Prokaryotic-type class I peptide chain release factors" evidence="5">
    <location>
        <begin position="225"/>
        <end position="241"/>
    </location>
</feature>
<dbReference type="Pfam" id="PF03462">
    <property type="entry name" value="PCRF"/>
    <property type="match status" value="1"/>
</dbReference>
<dbReference type="EMBL" id="CAEZUX010000012">
    <property type="protein sequence ID" value="CAB4608159.1"/>
    <property type="molecule type" value="Genomic_DNA"/>
</dbReference>
<keyword evidence="2" id="KW-0488">Methylation</keyword>
<evidence type="ECO:0000259" key="5">
    <source>
        <dbReference type="PROSITE" id="PS00745"/>
    </source>
</evidence>
<dbReference type="FunFam" id="3.30.160.20:FF:000004">
    <property type="entry name" value="Peptide chain release factor 1"/>
    <property type="match status" value="1"/>
</dbReference>
<dbReference type="GO" id="GO:0016149">
    <property type="term" value="F:translation release factor activity, codon specific"/>
    <property type="evidence" value="ECO:0007669"/>
    <property type="project" value="InterPro"/>
</dbReference>
<dbReference type="HAMAP" id="MF_00093">
    <property type="entry name" value="Rel_fac_1"/>
    <property type="match status" value="1"/>
</dbReference>
<evidence type="ECO:0000256" key="1">
    <source>
        <dbReference type="ARBA" id="ARBA00010835"/>
    </source>
</evidence>
<dbReference type="InterPro" id="IPR004373">
    <property type="entry name" value="RF-1"/>
</dbReference>
<proteinExistence type="inferred from homology"/>
<dbReference type="InterPro" id="IPR045853">
    <property type="entry name" value="Pep_chain_release_fac_I_sf"/>
</dbReference>
<accession>A0A6J6H8K9</accession>
<feature type="coiled-coil region" evidence="4">
    <location>
        <begin position="48"/>
        <end position="93"/>
    </location>
</feature>
<dbReference type="PANTHER" id="PTHR43804:SF7">
    <property type="entry name" value="LD18447P"/>
    <property type="match status" value="1"/>
</dbReference>
<dbReference type="Gene3D" id="3.30.70.1660">
    <property type="match status" value="1"/>
</dbReference>
<gene>
    <name evidence="6" type="ORF">UFOPK1874_00250</name>
</gene>
<dbReference type="SMART" id="SM00937">
    <property type="entry name" value="PCRF"/>
    <property type="match status" value="1"/>
</dbReference>
<protein>
    <submittedName>
        <fullName evidence="6">Unannotated protein</fullName>
    </submittedName>
</protein>
<dbReference type="AlphaFoldDB" id="A0A6J6H8K9"/>
<dbReference type="FunFam" id="3.30.70.1660:FF:000002">
    <property type="entry name" value="Peptide chain release factor 1"/>
    <property type="match status" value="1"/>
</dbReference>
<sequence length="354" mass="39363">MNGRLESIERDYTELEVSLGSPEVLGDQNRLREASRKYKQLTPLIQCIRNLRDAKGDAEAAKELMNETSGDERESFRAEAVAAEARVEELEELLKVLLLPPDPNDGKNVIMEIRGAEGGEEANLFARDLMEMYQSYAAKRGWKVEVIQEDGSEMGGINQATLMFSGDDAWSRLRFEGGPHRVQRVPATEAQGRIHTSSATVAIMTEAEEVDVEIDNNDLQIDVYRASGAGGQHVNTTDSAVRITHKPTGLVVAMQDERSQLQNRARAMTVLRSRLLKLRQDEQEAAASLERRAQIGGGGRGEKIRTYNYKENRITDHRIGFTLYQLQAALGGELDPVVDALSADLRARQLANNE</sequence>
<name>A0A6J6H8K9_9ZZZZ</name>
<dbReference type="InterPro" id="IPR050057">
    <property type="entry name" value="Prokaryotic/Mito_RF"/>
</dbReference>
<dbReference type="Gene3D" id="3.30.160.20">
    <property type="match status" value="1"/>
</dbReference>
<keyword evidence="3" id="KW-0648">Protein biosynthesis</keyword>
<dbReference type="NCBIfam" id="TIGR00019">
    <property type="entry name" value="prfA"/>
    <property type="match status" value="1"/>
</dbReference>
<evidence type="ECO:0000256" key="4">
    <source>
        <dbReference type="SAM" id="Coils"/>
    </source>
</evidence>
<dbReference type="InterPro" id="IPR000352">
    <property type="entry name" value="Pep_chain_release_fac_I"/>
</dbReference>
<comment type="similarity">
    <text evidence="1">Belongs to the prokaryotic/mitochondrial release factor family.</text>
</comment>
<dbReference type="GO" id="GO:0005737">
    <property type="term" value="C:cytoplasm"/>
    <property type="evidence" value="ECO:0007669"/>
    <property type="project" value="UniProtKB-ARBA"/>
</dbReference>
<dbReference type="PANTHER" id="PTHR43804">
    <property type="entry name" value="LD18447P"/>
    <property type="match status" value="1"/>
</dbReference>
<reference evidence="6" key="1">
    <citation type="submission" date="2020-05" db="EMBL/GenBank/DDBJ databases">
        <authorList>
            <person name="Chiriac C."/>
            <person name="Salcher M."/>
            <person name="Ghai R."/>
            <person name="Kavagutti S V."/>
        </authorList>
    </citation>
    <scope>NUCLEOTIDE SEQUENCE</scope>
</reference>
<dbReference type="SUPFAM" id="SSF75620">
    <property type="entry name" value="Release factor"/>
    <property type="match status" value="1"/>
</dbReference>
<dbReference type="PROSITE" id="PS00745">
    <property type="entry name" value="RF_PROK_I"/>
    <property type="match status" value="1"/>
</dbReference>
<keyword evidence="4" id="KW-0175">Coiled coil</keyword>
<dbReference type="NCBIfam" id="NF001859">
    <property type="entry name" value="PRK00591.1"/>
    <property type="match status" value="1"/>
</dbReference>
<dbReference type="Gene3D" id="6.10.140.1950">
    <property type="match status" value="1"/>
</dbReference>
<evidence type="ECO:0000256" key="2">
    <source>
        <dbReference type="ARBA" id="ARBA00022481"/>
    </source>
</evidence>
<organism evidence="6">
    <name type="scientific">freshwater metagenome</name>
    <dbReference type="NCBI Taxonomy" id="449393"/>
    <lineage>
        <taxon>unclassified sequences</taxon>
        <taxon>metagenomes</taxon>
        <taxon>ecological metagenomes</taxon>
    </lineage>
</organism>
<evidence type="ECO:0000313" key="6">
    <source>
        <dbReference type="EMBL" id="CAB4608159.1"/>
    </source>
</evidence>
<evidence type="ECO:0000256" key="3">
    <source>
        <dbReference type="ARBA" id="ARBA00022917"/>
    </source>
</evidence>
<dbReference type="InterPro" id="IPR005139">
    <property type="entry name" value="PCRF"/>
</dbReference>